<comment type="caution">
    <text evidence="1">The sequence shown here is derived from an EMBL/GenBank/DDBJ whole genome shotgun (WGS) entry which is preliminary data.</text>
</comment>
<dbReference type="Proteomes" id="UP000822688">
    <property type="component" value="Chromosome V"/>
</dbReference>
<gene>
    <name evidence="1" type="ORF">KC19_VG115900</name>
</gene>
<proteinExistence type="predicted"/>
<keyword evidence="2" id="KW-1185">Reference proteome</keyword>
<evidence type="ECO:0000313" key="1">
    <source>
        <dbReference type="EMBL" id="KAG0572673.1"/>
    </source>
</evidence>
<accession>A0A8T0HQ04</accession>
<protein>
    <submittedName>
        <fullName evidence="1">Uncharacterized protein</fullName>
    </submittedName>
</protein>
<dbReference type="EMBL" id="CM026426">
    <property type="protein sequence ID" value="KAG0572673.1"/>
    <property type="molecule type" value="Genomic_DNA"/>
</dbReference>
<evidence type="ECO:0000313" key="2">
    <source>
        <dbReference type="Proteomes" id="UP000822688"/>
    </source>
</evidence>
<dbReference type="AlphaFoldDB" id="A0A8T0HQ04"/>
<sequence length="84" mass="9409">MFQVKLSTKPTEIQSSLQWSIVWLLLPHLQICEDVRTPGLAAYMALVHACSTSRDFAGYSIIFCSPYCHGMLMTFFNSMNIGGC</sequence>
<organism evidence="1 2">
    <name type="scientific">Ceratodon purpureus</name>
    <name type="common">Fire moss</name>
    <name type="synonym">Dicranum purpureum</name>
    <dbReference type="NCBI Taxonomy" id="3225"/>
    <lineage>
        <taxon>Eukaryota</taxon>
        <taxon>Viridiplantae</taxon>
        <taxon>Streptophyta</taxon>
        <taxon>Embryophyta</taxon>
        <taxon>Bryophyta</taxon>
        <taxon>Bryophytina</taxon>
        <taxon>Bryopsida</taxon>
        <taxon>Dicranidae</taxon>
        <taxon>Pseudoditrichales</taxon>
        <taxon>Ditrichaceae</taxon>
        <taxon>Ceratodon</taxon>
    </lineage>
</organism>
<name>A0A8T0HQ04_CERPU</name>
<reference evidence="1" key="1">
    <citation type="submission" date="2020-06" db="EMBL/GenBank/DDBJ databases">
        <title>WGS assembly of Ceratodon purpureus strain R40.</title>
        <authorList>
            <person name="Carey S.B."/>
            <person name="Jenkins J."/>
            <person name="Shu S."/>
            <person name="Lovell J.T."/>
            <person name="Sreedasyam A."/>
            <person name="Maumus F."/>
            <person name="Tiley G.P."/>
            <person name="Fernandez-Pozo N."/>
            <person name="Barry K."/>
            <person name="Chen C."/>
            <person name="Wang M."/>
            <person name="Lipzen A."/>
            <person name="Daum C."/>
            <person name="Saski C.A."/>
            <person name="Payton A.C."/>
            <person name="Mcbreen J.C."/>
            <person name="Conrad R.E."/>
            <person name="Kollar L.M."/>
            <person name="Olsson S."/>
            <person name="Huttunen S."/>
            <person name="Landis J.B."/>
            <person name="Wickett N.J."/>
            <person name="Johnson M.G."/>
            <person name="Rensing S.A."/>
            <person name="Grimwood J."/>
            <person name="Schmutz J."/>
            <person name="Mcdaniel S.F."/>
        </authorList>
    </citation>
    <scope>NUCLEOTIDE SEQUENCE</scope>
    <source>
        <strain evidence="1">R40</strain>
    </source>
</reference>